<name>A0ACC3YN25_COLTU</name>
<organism evidence="1 2">
    <name type="scientific">Colletotrichum truncatum</name>
    <name type="common">Anthracnose fungus</name>
    <name type="synonym">Colletotrichum capsici</name>
    <dbReference type="NCBI Taxonomy" id="5467"/>
    <lineage>
        <taxon>Eukaryota</taxon>
        <taxon>Fungi</taxon>
        <taxon>Dikarya</taxon>
        <taxon>Ascomycota</taxon>
        <taxon>Pezizomycotina</taxon>
        <taxon>Sordariomycetes</taxon>
        <taxon>Hypocreomycetidae</taxon>
        <taxon>Glomerellales</taxon>
        <taxon>Glomerellaceae</taxon>
        <taxon>Colletotrichum</taxon>
        <taxon>Colletotrichum truncatum species complex</taxon>
    </lineage>
</organism>
<gene>
    <name evidence="1" type="ORF">CTRU02_212267</name>
</gene>
<proteinExistence type="predicted"/>
<dbReference type="Proteomes" id="UP000805649">
    <property type="component" value="Unassembled WGS sequence"/>
</dbReference>
<reference evidence="1 2" key="1">
    <citation type="journal article" date="2020" name="Phytopathology">
        <title>Genome Sequence Resources of Colletotrichum truncatum, C. plurivorum, C. musicola, and C. sojae: Four Species Pathogenic to Soybean (Glycine max).</title>
        <authorList>
            <person name="Rogerio F."/>
            <person name="Boufleur T.R."/>
            <person name="Ciampi-Guillardi M."/>
            <person name="Sukno S.A."/>
            <person name="Thon M.R."/>
            <person name="Massola Junior N.S."/>
            <person name="Baroncelli R."/>
        </authorList>
    </citation>
    <scope>NUCLEOTIDE SEQUENCE [LARGE SCALE GENOMIC DNA]</scope>
    <source>
        <strain evidence="1 2">CMES1059</strain>
    </source>
</reference>
<dbReference type="EMBL" id="VUJX02000008">
    <property type="protein sequence ID" value="KAL0933304.1"/>
    <property type="molecule type" value="Genomic_DNA"/>
</dbReference>
<evidence type="ECO:0000313" key="2">
    <source>
        <dbReference type="Proteomes" id="UP000805649"/>
    </source>
</evidence>
<accession>A0ACC3YN25</accession>
<protein>
    <submittedName>
        <fullName evidence="1">Protein RTA1-like protein 2</fullName>
    </submittedName>
</protein>
<evidence type="ECO:0000313" key="1">
    <source>
        <dbReference type="EMBL" id="KAL0933304.1"/>
    </source>
</evidence>
<comment type="caution">
    <text evidence="1">The sequence shown here is derived from an EMBL/GenBank/DDBJ whole genome shotgun (WGS) entry which is preliminary data.</text>
</comment>
<sequence length="292" mass="33238">MTTSTENDEKFVYVLYHYTPTLPGAIVAFSIFAILTSLHLWRLIHNRARYFIAFTIGGVFQLVGYGFRIWSHFNKENVLPFAMQNAYILLAPALYAASIYMILGRLIRTCHAEHLSLIRVEWVTRIFVGGDIAAFSIQASGGSMAMSSFKLFKIGEKVVIAGLFVQVLIFGFFVCTTVLFHRRILSTPTEITLQGALPWQRHLYVLYSTSGIILVRSIFRIVEYMEGNGGFLVSHEVFLYIFDTLLMIAVMGICLVWYVGDLESKKQSKERYQRQPNMSTEDSLELGVQPQK</sequence>
<keyword evidence="2" id="KW-1185">Reference proteome</keyword>